<comment type="caution">
    <text evidence="2">The sequence shown here is derived from an EMBL/GenBank/DDBJ whole genome shotgun (WGS) entry which is preliminary data.</text>
</comment>
<sequence>MAINFKIFLILIIPITIGLIFLAQYYSNITIKESNLELSKNFFNFNIETKNTDLIELPMNSIFKISGVRGEYIIDENLQKYTRLFFELNDDNHSLYNQLMNTDEKTIVIFPIFTAAAYNEPGFYNFYKGECNEECLTIPIKSILRTEIGGNSAQVLKLLNYKFLSDIEIDKNPKILKDFDKVILLHNEYVTQKEFDAITSHPNVIYLYPNALYAKIDVNYEENTITLIRGHNYPEQSISNGFDWEFENTDPYEYDKDCDNWEFYNIDNGKMLNCYPESQIFEDPKLLKTLKEL</sequence>
<reference evidence="2 3" key="1">
    <citation type="journal article" date="2012" name="J. Bacteriol.">
        <title>Genome sequence of "Candidatus Nitrosopumilus salaria" BD31, an ammonia-oxidizing archaeon from the San Francisco Bay estuary.</title>
        <authorList>
            <person name="Mosier A.C."/>
            <person name="Allen E.E."/>
            <person name="Kim M."/>
            <person name="Ferriera S."/>
            <person name="Francis C.A."/>
        </authorList>
    </citation>
    <scope>NUCLEOTIDE SEQUENCE [LARGE SCALE GENOMIC DNA]</scope>
    <source>
        <strain evidence="2 3">BD31</strain>
    </source>
</reference>
<gene>
    <name evidence="2" type="ORF">BD31_I0217</name>
</gene>
<organism evidence="2 3">
    <name type="scientific">Candidatus Nitrosopumilus salarius BD31</name>
    <dbReference type="NCBI Taxonomy" id="859350"/>
    <lineage>
        <taxon>Archaea</taxon>
        <taxon>Nitrososphaerota</taxon>
        <taxon>Nitrososphaeria</taxon>
        <taxon>Nitrosopumilales</taxon>
        <taxon>Nitrosopumilaceae</taxon>
        <taxon>Nitrosopumilus</taxon>
    </lineage>
</organism>
<feature type="transmembrane region" description="Helical" evidence="1">
    <location>
        <begin position="7"/>
        <end position="26"/>
    </location>
</feature>
<evidence type="ECO:0000256" key="1">
    <source>
        <dbReference type="SAM" id="Phobius"/>
    </source>
</evidence>
<name>I3D4Y1_9ARCH</name>
<keyword evidence="3" id="KW-1185">Reference proteome</keyword>
<keyword evidence="1" id="KW-1133">Transmembrane helix</keyword>
<dbReference type="OrthoDB" id="10755at2157"/>
<dbReference type="EMBL" id="AEXL02000023">
    <property type="protein sequence ID" value="EIJ66774.1"/>
    <property type="molecule type" value="Genomic_DNA"/>
</dbReference>
<evidence type="ECO:0000313" key="2">
    <source>
        <dbReference type="EMBL" id="EIJ66774.1"/>
    </source>
</evidence>
<accession>I3D4Y1</accession>
<keyword evidence="1" id="KW-0812">Transmembrane</keyword>
<dbReference type="AlphaFoldDB" id="I3D4Y1"/>
<evidence type="ECO:0000313" key="3">
    <source>
        <dbReference type="Proteomes" id="UP000003423"/>
    </source>
</evidence>
<proteinExistence type="predicted"/>
<dbReference type="Proteomes" id="UP000003423">
    <property type="component" value="Unassembled WGS sequence"/>
</dbReference>
<protein>
    <submittedName>
        <fullName evidence="2">Uncharacterized protein</fullName>
    </submittedName>
</protein>
<keyword evidence="1" id="KW-0472">Membrane</keyword>
<dbReference type="PATRIC" id="fig|859350.6.peg.168"/>